<name>A0AAQ4F3C1_AMBAM</name>
<dbReference type="Proteomes" id="UP001321473">
    <property type="component" value="Unassembled WGS sequence"/>
</dbReference>
<dbReference type="AlphaFoldDB" id="A0AAQ4F3C1"/>
<reference evidence="1 2" key="1">
    <citation type="journal article" date="2023" name="Arcadia Sci">
        <title>De novo assembly of a long-read Amblyomma americanum tick genome.</title>
        <authorList>
            <person name="Chou S."/>
            <person name="Poskanzer K.E."/>
            <person name="Rollins M."/>
            <person name="Thuy-Boun P.S."/>
        </authorList>
    </citation>
    <scope>NUCLEOTIDE SEQUENCE [LARGE SCALE GENOMIC DNA]</scope>
    <source>
        <strain evidence="1">F_SG_1</strain>
        <tissue evidence="1">Salivary glands</tissue>
    </source>
</reference>
<protein>
    <submittedName>
        <fullName evidence="1">Uncharacterized protein</fullName>
    </submittedName>
</protein>
<organism evidence="1 2">
    <name type="scientific">Amblyomma americanum</name>
    <name type="common">Lone star tick</name>
    <dbReference type="NCBI Taxonomy" id="6943"/>
    <lineage>
        <taxon>Eukaryota</taxon>
        <taxon>Metazoa</taxon>
        <taxon>Ecdysozoa</taxon>
        <taxon>Arthropoda</taxon>
        <taxon>Chelicerata</taxon>
        <taxon>Arachnida</taxon>
        <taxon>Acari</taxon>
        <taxon>Parasitiformes</taxon>
        <taxon>Ixodida</taxon>
        <taxon>Ixodoidea</taxon>
        <taxon>Ixodidae</taxon>
        <taxon>Amblyomminae</taxon>
        <taxon>Amblyomma</taxon>
    </lineage>
</organism>
<sequence length="244" mass="27984">MMAADEFKRLRVLLQTFEPENLQLLDDENLEWLPRLRSIQPSMVVKCILKALKVFDKVAHRLQGIAWIRCWLMPFDEQRNWVFYRVTEKPTLQGCNEALIRMTTALKRLNDDASEVPQAWVVRGSAVYACLLVEWRKDQSVERYAVYVSMWTVQPLFAVTCSTNISRRIQEVLQFAFGSVNLLFREIRGSPEVALNRALSTLSTLSQFSAEVQGQRYPIADQQPWESFAVGSHGEQLSSVPGAT</sequence>
<proteinExistence type="predicted"/>
<evidence type="ECO:0000313" key="2">
    <source>
        <dbReference type="Proteomes" id="UP001321473"/>
    </source>
</evidence>
<evidence type="ECO:0000313" key="1">
    <source>
        <dbReference type="EMBL" id="KAK8781245.1"/>
    </source>
</evidence>
<feature type="non-terminal residue" evidence="1">
    <location>
        <position position="244"/>
    </location>
</feature>
<dbReference type="EMBL" id="JARKHS020007852">
    <property type="protein sequence ID" value="KAK8781245.1"/>
    <property type="molecule type" value="Genomic_DNA"/>
</dbReference>
<accession>A0AAQ4F3C1</accession>
<comment type="caution">
    <text evidence="1">The sequence shown here is derived from an EMBL/GenBank/DDBJ whole genome shotgun (WGS) entry which is preliminary data.</text>
</comment>
<keyword evidence="2" id="KW-1185">Reference proteome</keyword>
<gene>
    <name evidence="1" type="ORF">V5799_017414</name>
</gene>